<dbReference type="EMBL" id="CAJVQB010096028">
    <property type="protein sequence ID" value="CAG8849398.1"/>
    <property type="molecule type" value="Genomic_DNA"/>
</dbReference>
<reference evidence="1 2" key="1">
    <citation type="submission" date="2021-06" db="EMBL/GenBank/DDBJ databases">
        <authorList>
            <person name="Kallberg Y."/>
            <person name="Tangrot J."/>
            <person name="Rosling A."/>
        </authorList>
    </citation>
    <scope>NUCLEOTIDE SEQUENCE [LARGE SCALE GENOMIC DNA]</scope>
    <source>
        <strain evidence="1 2">120-4 pot B 10/14</strain>
    </source>
</reference>
<feature type="non-terminal residue" evidence="1">
    <location>
        <position position="1"/>
    </location>
</feature>
<evidence type="ECO:0000313" key="2">
    <source>
        <dbReference type="Proteomes" id="UP000789901"/>
    </source>
</evidence>
<evidence type="ECO:0000313" key="1">
    <source>
        <dbReference type="EMBL" id="CAG8849398.1"/>
    </source>
</evidence>
<organism evidence="1 2">
    <name type="scientific">Gigaspora margarita</name>
    <dbReference type="NCBI Taxonomy" id="4874"/>
    <lineage>
        <taxon>Eukaryota</taxon>
        <taxon>Fungi</taxon>
        <taxon>Fungi incertae sedis</taxon>
        <taxon>Mucoromycota</taxon>
        <taxon>Glomeromycotina</taxon>
        <taxon>Glomeromycetes</taxon>
        <taxon>Diversisporales</taxon>
        <taxon>Gigasporaceae</taxon>
        <taxon>Gigaspora</taxon>
    </lineage>
</organism>
<gene>
    <name evidence="1" type="ORF">GMARGA_LOCUS39692</name>
</gene>
<protein>
    <submittedName>
        <fullName evidence="1">42300_t:CDS:1</fullName>
    </submittedName>
</protein>
<comment type="caution">
    <text evidence="1">The sequence shown here is derived from an EMBL/GenBank/DDBJ whole genome shotgun (WGS) entry which is preliminary data.</text>
</comment>
<keyword evidence="2" id="KW-1185">Reference proteome</keyword>
<name>A0ABN7X8Q7_GIGMA</name>
<proteinExistence type="predicted"/>
<feature type="non-terminal residue" evidence="1">
    <location>
        <position position="43"/>
    </location>
</feature>
<sequence length="43" mass="4843">RGKPICTDQQCVLKPNIWTPIKITQKGNYLIQTPLHIAQNGIV</sequence>
<dbReference type="Proteomes" id="UP000789901">
    <property type="component" value="Unassembled WGS sequence"/>
</dbReference>
<accession>A0ABN7X8Q7</accession>